<evidence type="ECO:0000259" key="13">
    <source>
        <dbReference type="Pfam" id="PF08345"/>
    </source>
</evidence>
<feature type="transmembrane region" description="Helical" evidence="11">
    <location>
        <begin position="498"/>
        <end position="519"/>
    </location>
</feature>
<comment type="similarity">
    <text evidence="3">Belongs to the FliF family.</text>
</comment>
<dbReference type="EMBL" id="FUXC01000001">
    <property type="protein sequence ID" value="SJZ42412.1"/>
    <property type="molecule type" value="Genomic_DNA"/>
</dbReference>
<feature type="domain" description="Flagellar M-ring C-terminal" evidence="13">
    <location>
        <begin position="266"/>
        <end position="474"/>
    </location>
</feature>
<dbReference type="Proteomes" id="UP000190395">
    <property type="component" value="Unassembled WGS sequence"/>
</dbReference>
<reference evidence="14 15" key="1">
    <citation type="submission" date="2017-02" db="EMBL/GenBank/DDBJ databases">
        <authorList>
            <person name="Peterson S.W."/>
        </authorList>
    </citation>
    <scope>NUCLEOTIDE SEQUENCE [LARGE SCALE GENOMIC DNA]</scope>
    <source>
        <strain evidence="14 15">ATCC BAA-909</strain>
    </source>
</reference>
<dbReference type="GeneID" id="303366458"/>
<accession>A0A1T4KJ01</accession>
<dbReference type="InterPro" id="IPR006182">
    <property type="entry name" value="FliF_N_dom"/>
</dbReference>
<dbReference type="PANTHER" id="PTHR30046:SF0">
    <property type="entry name" value="FLAGELLAR M-RING PROTEIN"/>
    <property type="match status" value="1"/>
</dbReference>
<dbReference type="AlphaFoldDB" id="A0A1T4KJ01"/>
<evidence type="ECO:0000256" key="8">
    <source>
        <dbReference type="ARBA" id="ARBA00023143"/>
    </source>
</evidence>
<evidence type="ECO:0000256" key="11">
    <source>
        <dbReference type="SAM" id="Phobius"/>
    </source>
</evidence>
<dbReference type="InterPro" id="IPR043427">
    <property type="entry name" value="YscJ/FliF"/>
</dbReference>
<dbReference type="STRING" id="225004.SAMN02745152_00178"/>
<dbReference type="Pfam" id="PF01514">
    <property type="entry name" value="YscJ_FliF"/>
    <property type="match status" value="1"/>
</dbReference>
<dbReference type="InterPro" id="IPR045851">
    <property type="entry name" value="AMP-bd_C_sf"/>
</dbReference>
<dbReference type="GO" id="GO:0009431">
    <property type="term" value="C:bacterial-type flagellum basal body, MS ring"/>
    <property type="evidence" value="ECO:0007669"/>
    <property type="project" value="InterPro"/>
</dbReference>
<organism evidence="14 15">
    <name type="scientific">Treponema berlinense</name>
    <dbReference type="NCBI Taxonomy" id="225004"/>
    <lineage>
        <taxon>Bacteria</taxon>
        <taxon>Pseudomonadati</taxon>
        <taxon>Spirochaetota</taxon>
        <taxon>Spirochaetia</taxon>
        <taxon>Spirochaetales</taxon>
        <taxon>Treponemataceae</taxon>
        <taxon>Treponema</taxon>
    </lineage>
</organism>
<dbReference type="PRINTS" id="PR01009">
    <property type="entry name" value="FLGMRINGFLIF"/>
</dbReference>
<evidence type="ECO:0000256" key="3">
    <source>
        <dbReference type="ARBA" id="ARBA00007971"/>
    </source>
</evidence>
<evidence type="ECO:0000256" key="4">
    <source>
        <dbReference type="ARBA" id="ARBA00022475"/>
    </source>
</evidence>
<evidence type="ECO:0000256" key="9">
    <source>
        <dbReference type="SAM" id="Coils"/>
    </source>
</evidence>
<keyword evidence="6 11" id="KW-1133">Transmembrane helix</keyword>
<evidence type="ECO:0000256" key="1">
    <source>
        <dbReference type="ARBA" id="ARBA00004117"/>
    </source>
</evidence>
<evidence type="ECO:0000256" key="7">
    <source>
        <dbReference type="ARBA" id="ARBA00023136"/>
    </source>
</evidence>
<evidence type="ECO:0000313" key="14">
    <source>
        <dbReference type="EMBL" id="SJZ42412.1"/>
    </source>
</evidence>
<dbReference type="InterPro" id="IPR013556">
    <property type="entry name" value="Flag_M-ring_C"/>
</dbReference>
<sequence length="594" mass="68462">MIEWLKQLPAKIKELWAKWKPVQKGIFIGIVLLVVVALALMFRVNSAPAGVPLFTTVIRDEDARENITMRLDQENVDFRVREDGLIIVNDKKTAEKMKSILITEGLVPKEVDAFNLFDKSSWSDTDFDRNIKLQRSLTKQLKQHILAIDDIANATVDLTFPKKELFSTDQKPVTASVIVTFKPNSTMPEERKRLKGLQDLILRSVVGLTAENLTLSDNFGNILNDFESLAESDRLDNIRKGNKIISEEEEALRKRVLESLQKNFNGADRVRDLVVKIEKDLNFVSKDQTIYTPVIITEQDPDKPYDTTEKRESITLSSQEIKKTWTGTGYNPEGPAGVEGQNPPVYSDMSNVIGKSTEEGITKNNVVNKEERHTDQNYELKRISASANIDGRWETIIDKNRKPIVINDQNLSEWQSYCQQNEIPLDNCRLSIGHFFRVYHPVSQKVIDDVTKIVQSGINYQKKRGDSVSITSFPIPRDKEWEIEEDAYFRKEETRRTVLFSLAGITVILLAFIIFRFISRELDRRRRLREEEILRRQQAEREKALWDAKQDGLQDVTMSVEERKRAELQENAIAMAKEHPEDVAMLIRTWLLEE</sequence>
<proteinExistence type="inferred from homology"/>
<dbReference type="GO" id="GO:0071973">
    <property type="term" value="P:bacterial-type flagellum-dependent cell motility"/>
    <property type="evidence" value="ECO:0007669"/>
    <property type="project" value="InterPro"/>
</dbReference>
<protein>
    <submittedName>
        <fullName evidence="14">Flagellar M-ring protein FliF</fullName>
    </submittedName>
</protein>
<gene>
    <name evidence="14" type="ORF">SAMN02745152_00178</name>
</gene>
<evidence type="ECO:0000259" key="12">
    <source>
        <dbReference type="Pfam" id="PF01514"/>
    </source>
</evidence>
<feature type="domain" description="Flagellar M-ring N-terminal" evidence="12">
    <location>
        <begin position="48"/>
        <end position="224"/>
    </location>
</feature>
<dbReference type="NCBIfam" id="TIGR00206">
    <property type="entry name" value="fliF"/>
    <property type="match status" value="1"/>
</dbReference>
<keyword evidence="5 11" id="KW-0812">Transmembrane</keyword>
<keyword evidence="4" id="KW-1003">Cell membrane</keyword>
<dbReference type="InterPro" id="IPR000067">
    <property type="entry name" value="FlgMring_FliF"/>
</dbReference>
<name>A0A1T4KJ01_9SPIR</name>
<keyword evidence="15" id="KW-1185">Reference proteome</keyword>
<keyword evidence="14" id="KW-0966">Cell projection</keyword>
<feature type="region of interest" description="Disordered" evidence="10">
    <location>
        <begin position="325"/>
        <end position="344"/>
    </location>
</feature>
<keyword evidence="8" id="KW-0975">Bacterial flagellum</keyword>
<feature type="transmembrane region" description="Helical" evidence="11">
    <location>
        <begin position="21"/>
        <end position="42"/>
    </location>
</feature>
<feature type="coiled-coil region" evidence="9">
    <location>
        <begin position="522"/>
        <end position="578"/>
    </location>
</feature>
<keyword evidence="14" id="KW-0969">Cilium</keyword>
<dbReference type="GO" id="GO:0003774">
    <property type="term" value="F:cytoskeletal motor activity"/>
    <property type="evidence" value="ECO:0007669"/>
    <property type="project" value="InterPro"/>
</dbReference>
<dbReference type="PANTHER" id="PTHR30046">
    <property type="entry name" value="FLAGELLAR M-RING PROTEIN"/>
    <property type="match status" value="1"/>
</dbReference>
<keyword evidence="7 11" id="KW-0472">Membrane</keyword>
<comment type="subcellular location">
    <subcellularLocation>
        <location evidence="1">Bacterial flagellum basal body</location>
    </subcellularLocation>
    <subcellularLocation>
        <location evidence="2">Cell membrane</location>
        <topology evidence="2">Multi-pass membrane protein</topology>
    </subcellularLocation>
</comment>
<dbReference type="Pfam" id="PF08345">
    <property type="entry name" value="YscJ_FliF_C"/>
    <property type="match status" value="1"/>
</dbReference>
<dbReference type="GO" id="GO:0005886">
    <property type="term" value="C:plasma membrane"/>
    <property type="evidence" value="ECO:0007669"/>
    <property type="project" value="UniProtKB-SubCell"/>
</dbReference>
<dbReference type="Gene3D" id="3.30.300.30">
    <property type="match status" value="1"/>
</dbReference>
<dbReference type="RefSeq" id="WP_078929916.1">
    <property type="nucleotide sequence ID" value="NZ_CAMCOW010000087.1"/>
</dbReference>
<keyword evidence="14" id="KW-0282">Flagellum</keyword>
<evidence type="ECO:0000313" key="15">
    <source>
        <dbReference type="Proteomes" id="UP000190395"/>
    </source>
</evidence>
<evidence type="ECO:0000256" key="5">
    <source>
        <dbReference type="ARBA" id="ARBA00022692"/>
    </source>
</evidence>
<keyword evidence="9" id="KW-0175">Coiled coil</keyword>
<dbReference type="OrthoDB" id="304821at2"/>
<evidence type="ECO:0000256" key="6">
    <source>
        <dbReference type="ARBA" id="ARBA00022989"/>
    </source>
</evidence>
<evidence type="ECO:0000256" key="2">
    <source>
        <dbReference type="ARBA" id="ARBA00004651"/>
    </source>
</evidence>
<evidence type="ECO:0000256" key="10">
    <source>
        <dbReference type="SAM" id="MobiDB-lite"/>
    </source>
</evidence>